<accession>A0A2I0AK27</accession>
<gene>
    <name evidence="2" type="ORF">AXF42_Ash014584</name>
</gene>
<feature type="compositionally biased region" description="Acidic residues" evidence="1">
    <location>
        <begin position="47"/>
        <end position="66"/>
    </location>
</feature>
<dbReference type="AlphaFoldDB" id="A0A2I0AK27"/>
<protein>
    <submittedName>
        <fullName evidence="2">Uncharacterized protein</fullName>
    </submittedName>
</protein>
<feature type="region of interest" description="Disordered" evidence="1">
    <location>
        <begin position="23"/>
        <end position="66"/>
    </location>
</feature>
<sequence length="66" mass="7436">MQQSIEQLRDEFHAEMDAFIQRELARPNPPGSSGCSVHQPRHPDSSISDDDDDDDDADDDEDDCFA</sequence>
<name>A0A2I0AK27_9ASPA</name>
<dbReference type="Proteomes" id="UP000236161">
    <property type="component" value="Unassembled WGS sequence"/>
</dbReference>
<proteinExistence type="predicted"/>
<organism evidence="2 3">
    <name type="scientific">Apostasia shenzhenica</name>
    <dbReference type="NCBI Taxonomy" id="1088818"/>
    <lineage>
        <taxon>Eukaryota</taxon>
        <taxon>Viridiplantae</taxon>
        <taxon>Streptophyta</taxon>
        <taxon>Embryophyta</taxon>
        <taxon>Tracheophyta</taxon>
        <taxon>Spermatophyta</taxon>
        <taxon>Magnoliopsida</taxon>
        <taxon>Liliopsida</taxon>
        <taxon>Asparagales</taxon>
        <taxon>Orchidaceae</taxon>
        <taxon>Apostasioideae</taxon>
        <taxon>Apostasia</taxon>
    </lineage>
</organism>
<evidence type="ECO:0000313" key="2">
    <source>
        <dbReference type="EMBL" id="PKA55912.1"/>
    </source>
</evidence>
<dbReference type="EMBL" id="KZ451976">
    <property type="protein sequence ID" value="PKA55912.1"/>
    <property type="molecule type" value="Genomic_DNA"/>
</dbReference>
<evidence type="ECO:0000313" key="3">
    <source>
        <dbReference type="Proteomes" id="UP000236161"/>
    </source>
</evidence>
<evidence type="ECO:0000256" key="1">
    <source>
        <dbReference type="SAM" id="MobiDB-lite"/>
    </source>
</evidence>
<keyword evidence="3" id="KW-1185">Reference proteome</keyword>
<reference evidence="2 3" key="1">
    <citation type="journal article" date="2017" name="Nature">
        <title>The Apostasia genome and the evolution of orchids.</title>
        <authorList>
            <person name="Zhang G.Q."/>
            <person name="Liu K.W."/>
            <person name="Li Z."/>
            <person name="Lohaus R."/>
            <person name="Hsiao Y.Y."/>
            <person name="Niu S.C."/>
            <person name="Wang J.Y."/>
            <person name="Lin Y.C."/>
            <person name="Xu Q."/>
            <person name="Chen L.J."/>
            <person name="Yoshida K."/>
            <person name="Fujiwara S."/>
            <person name="Wang Z.W."/>
            <person name="Zhang Y.Q."/>
            <person name="Mitsuda N."/>
            <person name="Wang M."/>
            <person name="Liu G.H."/>
            <person name="Pecoraro L."/>
            <person name="Huang H.X."/>
            <person name="Xiao X.J."/>
            <person name="Lin M."/>
            <person name="Wu X.Y."/>
            <person name="Wu W.L."/>
            <person name="Chen Y.Y."/>
            <person name="Chang S.B."/>
            <person name="Sakamoto S."/>
            <person name="Ohme-Takagi M."/>
            <person name="Yagi M."/>
            <person name="Zeng S.J."/>
            <person name="Shen C.Y."/>
            <person name="Yeh C.M."/>
            <person name="Luo Y.B."/>
            <person name="Tsai W.C."/>
            <person name="Van de Peer Y."/>
            <person name="Liu Z.J."/>
        </authorList>
    </citation>
    <scope>NUCLEOTIDE SEQUENCE [LARGE SCALE GENOMIC DNA]</scope>
    <source>
        <strain evidence="3">cv. Shenzhen</strain>
        <tissue evidence="2">Stem</tissue>
    </source>
</reference>